<dbReference type="InterPro" id="IPR016624">
    <property type="entry name" value="UCP014753"/>
</dbReference>
<dbReference type="RefSeq" id="WP_185139652.1">
    <property type="nucleotide sequence ID" value="NZ_JACJVR010000136.1"/>
</dbReference>
<sequence>MRGTRLPIADNPLRTRGDLMRAFEQLSDPLRPYYSEGKARLELGVTGTSYSAEVAGMEGFSRVLWGMAPYLAGGGRADGLWEDCLQGIANGTDPSHPEYWGDVGDYDQRLVEMAAFGFALALVPERIWEPLGERERRNLYEWLNQINRHPVYDCNWLFFGVLVNMGFKRRGLPYDGEQLEQNLRRIDDFYLGGGWYSDGAGGHADYYVPFALHYYGLLYAKLMGAEDPERARTYRERAALFAGDFIRWFAADGSSLPYGRSLAYRFSQSAFWSALAFADADVWPPGVLKGLVLRGLRYWFRQPIFDRSGVLTIGYAYPNLVMAEQYNSPGSPYWALKTLLPLALPEDHPFWAAEELPLPASETEPMSAAQLSVQMSVQRPPRLVLCRQADRDHVAAFNAGHPSSNEHAHTSAKYEKFAYSTAFGFSVPKAEWGLAQGAFDSMLALSEAGDNLYRVRRRNEETSIGDDGTLYARWKPWPDVEVRTWIVPGLPWHVRVHRIETARRLDAAEGGFALGVREDVRSEKSEDVAEPDRGADAESAGRTDAESGAKAGTGTATQPGAGPEARFPAEAGMGAGTPTAHAVASGSLGTSGIRGLFGYDGAELVRAQPNTNVLHPRTVIPTLQARLEPGIHWLAAEIFGLPGEAPSGERLLPESGYRVRIGEQDVLVEREGVIVANLGRI</sequence>
<evidence type="ECO:0000313" key="5">
    <source>
        <dbReference type="Proteomes" id="UP000553776"/>
    </source>
</evidence>
<dbReference type="PANTHER" id="PTHR35339">
    <property type="entry name" value="LINALOOL DEHYDRATASE_ISOMERASE DOMAIN-CONTAINING PROTEIN"/>
    <property type="match status" value="1"/>
</dbReference>
<dbReference type="Pfam" id="PF20938">
    <property type="entry name" value="DUF2264_C"/>
    <property type="match status" value="2"/>
</dbReference>
<evidence type="ECO:0000256" key="1">
    <source>
        <dbReference type="SAM" id="MobiDB-lite"/>
    </source>
</evidence>
<dbReference type="AlphaFoldDB" id="A0A841UCN7"/>
<dbReference type="InterPro" id="IPR049349">
    <property type="entry name" value="DUF2264_N"/>
</dbReference>
<dbReference type="EMBL" id="JACJVR010000136">
    <property type="protein sequence ID" value="MBB6695701.1"/>
    <property type="molecule type" value="Genomic_DNA"/>
</dbReference>
<evidence type="ECO:0000259" key="2">
    <source>
        <dbReference type="Pfam" id="PF10022"/>
    </source>
</evidence>
<dbReference type="InterPro" id="IPR049237">
    <property type="entry name" value="DUF2264_C"/>
</dbReference>
<feature type="compositionally biased region" description="Low complexity" evidence="1">
    <location>
        <begin position="548"/>
        <end position="565"/>
    </location>
</feature>
<name>A0A841UCN7_9BACL</name>
<organism evidence="4 5">
    <name type="scientific">Cohnella xylanilytica</name>
    <dbReference type="NCBI Taxonomy" id="557555"/>
    <lineage>
        <taxon>Bacteria</taxon>
        <taxon>Bacillati</taxon>
        <taxon>Bacillota</taxon>
        <taxon>Bacilli</taxon>
        <taxon>Bacillales</taxon>
        <taxon>Paenibacillaceae</taxon>
        <taxon>Cohnella</taxon>
    </lineage>
</organism>
<dbReference type="PIRSF" id="PIRSF014753">
    <property type="entry name" value="UCP014753"/>
    <property type="match status" value="1"/>
</dbReference>
<dbReference type="Proteomes" id="UP000553776">
    <property type="component" value="Unassembled WGS sequence"/>
</dbReference>
<protein>
    <submittedName>
        <fullName evidence="4">DUF2264 domain-containing protein</fullName>
    </submittedName>
</protein>
<feature type="domain" description="DUF2264" evidence="3">
    <location>
        <begin position="579"/>
        <end position="646"/>
    </location>
</feature>
<feature type="region of interest" description="Disordered" evidence="1">
    <location>
        <begin position="518"/>
        <end position="574"/>
    </location>
</feature>
<gene>
    <name evidence="4" type="ORF">H7B90_30345</name>
</gene>
<accession>A0A841UCN7</accession>
<reference evidence="4 5" key="1">
    <citation type="submission" date="2020-08" db="EMBL/GenBank/DDBJ databases">
        <title>Cohnella phylogeny.</title>
        <authorList>
            <person name="Dunlap C."/>
        </authorList>
    </citation>
    <scope>NUCLEOTIDE SEQUENCE [LARGE SCALE GENOMIC DNA]</scope>
    <source>
        <strain evidence="4 5">DSM 25239</strain>
    </source>
</reference>
<feature type="domain" description="DUF2264" evidence="2">
    <location>
        <begin position="15"/>
        <end position="357"/>
    </location>
</feature>
<proteinExistence type="predicted"/>
<comment type="caution">
    <text evidence="4">The sequence shown here is derived from an EMBL/GenBank/DDBJ whole genome shotgun (WGS) entry which is preliminary data.</text>
</comment>
<dbReference type="Pfam" id="PF10022">
    <property type="entry name" value="DUF2264"/>
    <property type="match status" value="1"/>
</dbReference>
<feature type="compositionally biased region" description="Basic and acidic residues" evidence="1">
    <location>
        <begin position="518"/>
        <end position="547"/>
    </location>
</feature>
<evidence type="ECO:0000259" key="3">
    <source>
        <dbReference type="Pfam" id="PF20938"/>
    </source>
</evidence>
<evidence type="ECO:0000313" key="4">
    <source>
        <dbReference type="EMBL" id="MBB6695701.1"/>
    </source>
</evidence>
<keyword evidence="5" id="KW-1185">Reference proteome</keyword>
<dbReference type="PANTHER" id="PTHR35339:SF4">
    <property type="entry name" value="LINALOOL DEHYDRATASE_ISOMERASE DOMAIN-CONTAINING PROTEIN"/>
    <property type="match status" value="1"/>
</dbReference>
<feature type="domain" description="DUF2264" evidence="3">
    <location>
        <begin position="381"/>
        <end position="532"/>
    </location>
</feature>